<evidence type="ECO:0000313" key="2">
    <source>
        <dbReference type="Proteomes" id="UP001175211"/>
    </source>
</evidence>
<dbReference type="RefSeq" id="XP_060335195.1">
    <property type="nucleotide sequence ID" value="XM_060472171.1"/>
</dbReference>
<dbReference type="AlphaFoldDB" id="A0AA39NDY6"/>
<keyword evidence="2" id="KW-1185">Reference proteome</keyword>
<dbReference type="EMBL" id="JAUEPS010000007">
    <property type="protein sequence ID" value="KAK0463885.1"/>
    <property type="molecule type" value="Genomic_DNA"/>
</dbReference>
<organism evidence="1 2">
    <name type="scientific">Armillaria tabescens</name>
    <name type="common">Ringless honey mushroom</name>
    <name type="synonym">Agaricus tabescens</name>
    <dbReference type="NCBI Taxonomy" id="1929756"/>
    <lineage>
        <taxon>Eukaryota</taxon>
        <taxon>Fungi</taxon>
        <taxon>Dikarya</taxon>
        <taxon>Basidiomycota</taxon>
        <taxon>Agaricomycotina</taxon>
        <taxon>Agaricomycetes</taxon>
        <taxon>Agaricomycetidae</taxon>
        <taxon>Agaricales</taxon>
        <taxon>Marasmiineae</taxon>
        <taxon>Physalacriaceae</taxon>
        <taxon>Desarmillaria</taxon>
    </lineage>
</organism>
<protein>
    <submittedName>
        <fullName evidence="1">Gti1/Pac2 family-domain-containing protein</fullName>
    </submittedName>
</protein>
<dbReference type="PANTHER" id="PTHR28027">
    <property type="entry name" value="TRANSCRIPTIONAL REGULATOR MIT1"/>
    <property type="match status" value="1"/>
</dbReference>
<proteinExistence type="predicted"/>
<dbReference type="PANTHER" id="PTHR28027:SF1">
    <property type="entry name" value="CAMP INDEPENDENT REGULATORY PROTEIN (AFU_ORTHOLOGUE AFUA_3G09640)"/>
    <property type="match status" value="1"/>
</dbReference>
<dbReference type="Pfam" id="PF09729">
    <property type="entry name" value="Gti1_Pac2"/>
    <property type="match status" value="1"/>
</dbReference>
<comment type="caution">
    <text evidence="1">The sequence shown here is derived from an EMBL/GenBank/DDBJ whole genome shotgun (WGS) entry which is preliminary data.</text>
</comment>
<gene>
    <name evidence="1" type="ORF">EV420DRAFT_1520559</name>
</gene>
<dbReference type="InterPro" id="IPR018608">
    <property type="entry name" value="Gti1/Pac2"/>
</dbReference>
<reference evidence="1" key="1">
    <citation type="submission" date="2023-06" db="EMBL/GenBank/DDBJ databases">
        <authorList>
            <consortium name="Lawrence Berkeley National Laboratory"/>
            <person name="Ahrendt S."/>
            <person name="Sahu N."/>
            <person name="Indic B."/>
            <person name="Wong-Bajracharya J."/>
            <person name="Merenyi Z."/>
            <person name="Ke H.-M."/>
            <person name="Monk M."/>
            <person name="Kocsube S."/>
            <person name="Drula E."/>
            <person name="Lipzen A."/>
            <person name="Balint B."/>
            <person name="Henrissat B."/>
            <person name="Andreopoulos B."/>
            <person name="Martin F.M."/>
            <person name="Harder C.B."/>
            <person name="Rigling D."/>
            <person name="Ford K.L."/>
            <person name="Foster G.D."/>
            <person name="Pangilinan J."/>
            <person name="Papanicolaou A."/>
            <person name="Barry K."/>
            <person name="LaButti K."/>
            <person name="Viragh M."/>
            <person name="Koriabine M."/>
            <person name="Yan M."/>
            <person name="Riley R."/>
            <person name="Champramary S."/>
            <person name="Plett K.L."/>
            <person name="Tsai I.J."/>
            <person name="Slot J."/>
            <person name="Sipos G."/>
            <person name="Plett J."/>
            <person name="Nagy L.G."/>
            <person name="Grigoriev I.V."/>
        </authorList>
    </citation>
    <scope>NUCLEOTIDE SEQUENCE</scope>
    <source>
        <strain evidence="1">CCBAS 213</strain>
    </source>
</reference>
<accession>A0AA39NDY6</accession>
<sequence length="299" mass="33639">MGISRIYMTRALCFPLSSLLWLRLDRLPVSTSRFKRAFLVPLSIPHLPSMQQATHPRLHLRDTRDAHIIFEAVRQGFLKPVTRRLNEAERSMSVRSGAVFVWEERDDESGLKRWTDGRLWGQSRMREPYLFYDEKLPSAHGGEASTSTRSLPAFRFVDGVSRTIPSSSALLHQDRSGGNHPGLIKQAYSAWVQLSPTSTPRKWHLTAYFTYADLPTIPTVDMDAVLRNIIVPPGIYQSGKARKGDDGTAETFGHSALPPLHSAVGGYNMGVISSSSQRGHHRMSEDQRVIQILNSRHIS</sequence>
<dbReference type="GO" id="GO:0003677">
    <property type="term" value="F:DNA binding"/>
    <property type="evidence" value="ECO:0007669"/>
    <property type="project" value="TreeGrafter"/>
</dbReference>
<dbReference type="Proteomes" id="UP001175211">
    <property type="component" value="Unassembled WGS sequence"/>
</dbReference>
<evidence type="ECO:0000313" key="1">
    <source>
        <dbReference type="EMBL" id="KAK0463885.1"/>
    </source>
</evidence>
<dbReference type="GeneID" id="85355719"/>
<name>A0AA39NDY6_ARMTA</name>